<keyword evidence="2" id="KW-1185">Reference proteome</keyword>
<accession>A0ACB9P4F1</accession>
<proteinExistence type="predicted"/>
<evidence type="ECO:0000313" key="1">
    <source>
        <dbReference type="EMBL" id="KAI4342739.1"/>
    </source>
</evidence>
<dbReference type="Proteomes" id="UP001057402">
    <property type="component" value="Chromosome 7"/>
</dbReference>
<comment type="caution">
    <text evidence="1">The sequence shown here is derived from an EMBL/GenBank/DDBJ whole genome shotgun (WGS) entry which is preliminary data.</text>
</comment>
<name>A0ACB9P4F1_9MYRT</name>
<gene>
    <name evidence="1" type="ORF">MLD38_027326</name>
</gene>
<reference evidence="2" key="1">
    <citation type="journal article" date="2023" name="Front. Plant Sci.">
        <title>Chromosomal-level genome assembly of Melastoma candidum provides insights into trichome evolution.</title>
        <authorList>
            <person name="Zhong Y."/>
            <person name="Wu W."/>
            <person name="Sun C."/>
            <person name="Zou P."/>
            <person name="Liu Y."/>
            <person name="Dai S."/>
            <person name="Zhou R."/>
        </authorList>
    </citation>
    <scope>NUCLEOTIDE SEQUENCE [LARGE SCALE GENOMIC DNA]</scope>
</reference>
<organism evidence="1 2">
    <name type="scientific">Melastoma candidum</name>
    <dbReference type="NCBI Taxonomy" id="119954"/>
    <lineage>
        <taxon>Eukaryota</taxon>
        <taxon>Viridiplantae</taxon>
        <taxon>Streptophyta</taxon>
        <taxon>Embryophyta</taxon>
        <taxon>Tracheophyta</taxon>
        <taxon>Spermatophyta</taxon>
        <taxon>Magnoliopsida</taxon>
        <taxon>eudicotyledons</taxon>
        <taxon>Gunneridae</taxon>
        <taxon>Pentapetalae</taxon>
        <taxon>rosids</taxon>
        <taxon>malvids</taxon>
        <taxon>Myrtales</taxon>
        <taxon>Melastomataceae</taxon>
        <taxon>Melastomatoideae</taxon>
        <taxon>Melastomateae</taxon>
        <taxon>Melastoma</taxon>
    </lineage>
</organism>
<evidence type="ECO:0000313" key="2">
    <source>
        <dbReference type="Proteomes" id="UP001057402"/>
    </source>
</evidence>
<dbReference type="EMBL" id="CM042886">
    <property type="protein sequence ID" value="KAI4342739.1"/>
    <property type="molecule type" value="Genomic_DNA"/>
</dbReference>
<protein>
    <submittedName>
        <fullName evidence="1">Uncharacterized protein</fullName>
    </submittedName>
</protein>
<sequence length="643" mass="70682">MPSPRSPHLPLLLKALPSSPSAPPLPSLVPFTRLISTALCSGLPFLSLSLFSSMLSLSILPNHFALPLAFKSSASLDLPSSAKLLHCLSVKLGLIRDVFVGSAAFDVYSKLDLFGDASKLFDEIPHRNAVTWNSFICNAVSRGKAWDALEAFLEFRAADGDVDRITLCAVLNACALAEAGYDRVGRQVHGYIVRSGWERDVSVGNGLVDFYGKCGDVRGMEMVFEDIRKGWRNDVSWGSLMSGYVQNHMEEKACTLFLMAMEGGVRITEYLVSLVISACAELSGSIMGSCVHGISVKLGMEGNVFVSSSLVDLYGKCGSIDDAVRAFQQASQKNLVTYNSLISGYARQGCADEAIELLEDMVSVCTNAQPNYITFVSVLSACSRAGKVELGISVFQSMRSRYRIEPGPEHYACVVDLLGRAGFVERAFQFIQRMPIHPTISIWGALLDACRKHGYLDLGKLAAKNLYKLDPKDSGGLVVLSNAYAARGRWEEASRARDEMKSMGIKKGTGYSWITIKGAIHIFQAKDTSHVQNPKIQEMLSKLKREMEEAGYIADPDYALYNLEEEEKLTEVWHHSEKIALAFGLLSVPHGVPIRIAKNMRICGDCHSAFKFITKLTGRDIIMRDNARFHLFKGGVCNCGDFW</sequence>